<gene>
    <name evidence="1" type="ORF">ERS852411_00813</name>
</gene>
<proteinExistence type="predicted"/>
<dbReference type="Proteomes" id="UP000095746">
    <property type="component" value="Unassembled WGS sequence"/>
</dbReference>
<sequence>MANIVSTSETKIYQIKKWLGLNESPDGDTHMKMGEAAEMRNFRITAENHLQIRPGYGLLAELSSGNPVRGMWSGYIAGKHHVLAACGGHLWDLDLEERTAADKGAIHDSQTSMFGFSDKLYILTGTEYYSWDGEGAPAAVEGYIPIVTTAAPPTGGGTLLEPMNLLTGKKRAEYSPDGEAKEFQLPENKLDEVISVEGTEIKYTADLEKGKVTFDSAPPKGVNTITFTWRKGTGERAKVTGMRFAELYNGESDSRAFLYGDGTNEAIFSGLDENGQASAEYFPQYNTVAVDSANTPITAMIRHYDRLLIFKTDSAYSCSYSTLTLGDGSVSAAFYTSSLNRSIGNAAPGQAKLVDNNARTVYGRSVYEWSLAANSVRDERNAKRVSDKVAATLGAFDLTQAICFDDEWNQEYYIFYGGQAIVNNYQNNSWYFYDNLPVNAVVAVEGTLYFGTLDGRIMEFSREYRNDNLEDINAYWESGSMDFDLDWRRKYSSTVWTAMKPESQAIVTLTAESNVKSEYPDKIVSAGLATFLNMSFEHWSFGTNRKPQLIRSKLKVKKVTYYKLIIRSKSASATATVLSVDLQVRYTGNVK</sequence>
<dbReference type="AlphaFoldDB" id="A0A174BJT8"/>
<evidence type="ECO:0000313" key="2">
    <source>
        <dbReference type="Proteomes" id="UP000095746"/>
    </source>
</evidence>
<reference evidence="1 2" key="1">
    <citation type="submission" date="2015-09" db="EMBL/GenBank/DDBJ databases">
        <authorList>
            <consortium name="Pathogen Informatics"/>
        </authorList>
    </citation>
    <scope>NUCLEOTIDE SEQUENCE [LARGE SCALE GENOMIC DNA]</scope>
    <source>
        <strain evidence="1 2">2789STDY5608854</strain>
    </source>
</reference>
<organism evidence="1 2">
    <name type="scientific">Flavonifractor plautii</name>
    <name type="common">Fusobacterium plautii</name>
    <dbReference type="NCBI Taxonomy" id="292800"/>
    <lineage>
        <taxon>Bacteria</taxon>
        <taxon>Bacillati</taxon>
        <taxon>Bacillota</taxon>
        <taxon>Clostridia</taxon>
        <taxon>Eubacteriales</taxon>
        <taxon>Oscillospiraceae</taxon>
        <taxon>Flavonifractor</taxon>
    </lineage>
</organism>
<accession>A0A174BJT8</accession>
<dbReference type="RefSeq" id="WP_021631812.1">
    <property type="nucleotide sequence ID" value="NZ_CAAKOI010000148.1"/>
</dbReference>
<name>A0A174BJT8_FLAPL</name>
<evidence type="ECO:0000313" key="1">
    <source>
        <dbReference type="EMBL" id="CUN99848.1"/>
    </source>
</evidence>
<protein>
    <submittedName>
        <fullName evidence="1">Uncharacterized protein</fullName>
    </submittedName>
</protein>
<dbReference type="EMBL" id="CYZT01000032">
    <property type="protein sequence ID" value="CUN99848.1"/>
    <property type="molecule type" value="Genomic_DNA"/>
</dbReference>